<name>A0ABQ3SJW2_9ACTN</name>
<dbReference type="Pfam" id="PF18143">
    <property type="entry name" value="HAD_SAK_2"/>
    <property type="match status" value="1"/>
</dbReference>
<accession>A0ABQ3SJW2</accession>
<evidence type="ECO:0000313" key="2">
    <source>
        <dbReference type="Proteomes" id="UP000613974"/>
    </source>
</evidence>
<keyword evidence="2" id="KW-1185">Reference proteome</keyword>
<dbReference type="EMBL" id="BNEC01000003">
    <property type="protein sequence ID" value="GHI68436.1"/>
    <property type="molecule type" value="Genomic_DNA"/>
</dbReference>
<dbReference type="Proteomes" id="UP000613974">
    <property type="component" value="Unassembled WGS sequence"/>
</dbReference>
<sequence>MVVQRRQARKWNRVDAGAHHVKIVSRGREDYGGRMTGSMALPLLYLDVDGPLIPFGAGPYPAAEDDDGAHPLLARVDPALGPRLAALPCELVWATTWMAEANECVAPRLGLPELPVVVWPEPSEEDGRGGIHWKTPALLDHAAGRPFIWVDDEITGADRAWVAARHPGRALLHRVDPGRGLTGADLGVLRDWLRSR</sequence>
<evidence type="ECO:0008006" key="3">
    <source>
        <dbReference type="Google" id="ProtNLM"/>
    </source>
</evidence>
<gene>
    <name evidence="1" type="ORF">Snoj_23540</name>
</gene>
<proteinExistence type="predicted"/>
<evidence type="ECO:0000313" key="1">
    <source>
        <dbReference type="EMBL" id="GHI68436.1"/>
    </source>
</evidence>
<reference evidence="2" key="1">
    <citation type="submission" date="2023-07" db="EMBL/GenBank/DDBJ databases">
        <title>Whole genome shotgun sequence of Streptomyces nojiriensis NBRC 13794.</title>
        <authorList>
            <person name="Komaki H."/>
            <person name="Tamura T."/>
        </authorList>
    </citation>
    <scope>NUCLEOTIDE SEQUENCE [LARGE SCALE GENOMIC DNA]</scope>
    <source>
        <strain evidence="2">NBRC 13794</strain>
    </source>
</reference>
<comment type="caution">
    <text evidence="1">The sequence shown here is derived from an EMBL/GenBank/DDBJ whole genome shotgun (WGS) entry which is preliminary data.</text>
</comment>
<protein>
    <recommendedName>
        <fullName evidence="3">Secreted protein</fullName>
    </recommendedName>
</protein>
<organism evidence="1 2">
    <name type="scientific">Streptomyces nojiriensis</name>
    <dbReference type="NCBI Taxonomy" id="66374"/>
    <lineage>
        <taxon>Bacteria</taxon>
        <taxon>Bacillati</taxon>
        <taxon>Actinomycetota</taxon>
        <taxon>Actinomycetes</taxon>
        <taxon>Kitasatosporales</taxon>
        <taxon>Streptomycetaceae</taxon>
        <taxon>Streptomyces</taxon>
    </lineage>
</organism>